<protein>
    <submittedName>
        <fullName evidence="1">Uncharacterized protein</fullName>
    </submittedName>
</protein>
<evidence type="ECO:0000313" key="1">
    <source>
        <dbReference type="EMBL" id="KAK1467995.1"/>
    </source>
</evidence>
<gene>
    <name evidence="1" type="ORF">CTAM01_16969</name>
</gene>
<sequence>MSTWREYRRMSETELAIYGRKYSQIAEENHERISVYIKIFDTVVVIETDENITIPKADFDQTMAKRGQNIALRRALHG</sequence>
<keyword evidence="2" id="KW-1185">Reference proteome</keyword>
<name>A0ABQ9QH06_9PEZI</name>
<reference evidence="1 2" key="1">
    <citation type="submission" date="2016-10" db="EMBL/GenBank/DDBJ databases">
        <title>The genome sequence of Colletotrichum fioriniae PJ7.</title>
        <authorList>
            <person name="Baroncelli R."/>
        </authorList>
    </citation>
    <scope>NUCLEOTIDE SEQUENCE [LARGE SCALE GENOMIC DNA]</scope>
    <source>
        <strain evidence="1 2">Tom-12</strain>
    </source>
</reference>
<dbReference type="EMBL" id="MLFU01000294">
    <property type="protein sequence ID" value="KAK1467995.1"/>
    <property type="molecule type" value="Genomic_DNA"/>
</dbReference>
<comment type="caution">
    <text evidence="1">The sequence shown here is derived from an EMBL/GenBank/DDBJ whole genome shotgun (WGS) entry which is preliminary data.</text>
</comment>
<organism evidence="1 2">
    <name type="scientific">Colletotrichum tamarilloi</name>
    <dbReference type="NCBI Taxonomy" id="1209934"/>
    <lineage>
        <taxon>Eukaryota</taxon>
        <taxon>Fungi</taxon>
        <taxon>Dikarya</taxon>
        <taxon>Ascomycota</taxon>
        <taxon>Pezizomycotina</taxon>
        <taxon>Sordariomycetes</taxon>
        <taxon>Hypocreomycetidae</taxon>
        <taxon>Glomerellales</taxon>
        <taxon>Glomerellaceae</taxon>
        <taxon>Colletotrichum</taxon>
        <taxon>Colletotrichum acutatum species complex</taxon>
    </lineage>
</organism>
<proteinExistence type="predicted"/>
<evidence type="ECO:0000313" key="2">
    <source>
        <dbReference type="Proteomes" id="UP001227543"/>
    </source>
</evidence>
<dbReference type="Proteomes" id="UP001227543">
    <property type="component" value="Unassembled WGS sequence"/>
</dbReference>
<dbReference type="RefSeq" id="XP_060372459.1">
    <property type="nucleotide sequence ID" value="XM_060532961.1"/>
</dbReference>
<accession>A0ABQ9QH06</accession>
<dbReference type="GeneID" id="85417199"/>